<gene>
    <name evidence="2" type="ORF">E6O75_ATG11231</name>
</gene>
<comment type="caution">
    <text evidence="2">The sequence shown here is derived from an EMBL/GenBank/DDBJ whole genome shotgun (WGS) entry which is preliminary data.</text>
</comment>
<dbReference type="AlphaFoldDB" id="A0A4Z1P1R9"/>
<evidence type="ECO:0000313" key="3">
    <source>
        <dbReference type="Proteomes" id="UP000298493"/>
    </source>
</evidence>
<feature type="compositionally biased region" description="Low complexity" evidence="1">
    <location>
        <begin position="19"/>
        <end position="35"/>
    </location>
</feature>
<feature type="region of interest" description="Disordered" evidence="1">
    <location>
        <begin position="18"/>
        <end position="38"/>
    </location>
</feature>
<evidence type="ECO:0000313" key="2">
    <source>
        <dbReference type="EMBL" id="TID22437.1"/>
    </source>
</evidence>
<keyword evidence="3" id="KW-1185">Reference proteome</keyword>
<name>A0A4Z1P1R9_9PEZI</name>
<dbReference type="Proteomes" id="UP000298493">
    <property type="component" value="Unassembled WGS sequence"/>
</dbReference>
<sequence length="125" mass="14224">MFRRTLPGGWPLRSDLTKQKNAAQNPAGANGQAGPSSNVINIQEVDLDRLEEFLEESDDVERATVGWFPQPTYSHGPTCACSCDARVRSIPKRGTFAPFDEDHMIYWIHITYLDQTDEDERFSYQ</sequence>
<evidence type="ECO:0000256" key="1">
    <source>
        <dbReference type="SAM" id="MobiDB-lite"/>
    </source>
</evidence>
<organism evidence="2 3">
    <name type="scientific">Venturia nashicola</name>
    <dbReference type="NCBI Taxonomy" id="86259"/>
    <lineage>
        <taxon>Eukaryota</taxon>
        <taxon>Fungi</taxon>
        <taxon>Dikarya</taxon>
        <taxon>Ascomycota</taxon>
        <taxon>Pezizomycotina</taxon>
        <taxon>Dothideomycetes</taxon>
        <taxon>Pleosporomycetidae</taxon>
        <taxon>Venturiales</taxon>
        <taxon>Venturiaceae</taxon>
        <taxon>Venturia</taxon>
    </lineage>
</organism>
<accession>A0A4Z1P1R9</accession>
<dbReference type="EMBL" id="SNSC02000008">
    <property type="protein sequence ID" value="TID22437.1"/>
    <property type="molecule type" value="Genomic_DNA"/>
</dbReference>
<reference evidence="2 3" key="1">
    <citation type="submission" date="2019-04" db="EMBL/GenBank/DDBJ databases">
        <title>High contiguity whole genome sequence and gene annotation resource for two Venturia nashicola isolates.</title>
        <authorList>
            <person name="Prokchorchik M."/>
            <person name="Won K."/>
            <person name="Lee Y."/>
            <person name="Choi E.D."/>
            <person name="Segonzac C."/>
            <person name="Sohn K.H."/>
        </authorList>
    </citation>
    <scope>NUCLEOTIDE SEQUENCE [LARGE SCALE GENOMIC DNA]</scope>
    <source>
        <strain evidence="2 3">PRI2</strain>
    </source>
</reference>
<proteinExistence type="predicted"/>
<protein>
    <submittedName>
        <fullName evidence="2">Uncharacterized protein</fullName>
    </submittedName>
</protein>